<feature type="region of interest" description="Disordered" evidence="1">
    <location>
        <begin position="300"/>
        <end position="320"/>
    </location>
</feature>
<name>A0A841CTW5_9PSEU</name>
<feature type="signal peptide" evidence="3">
    <location>
        <begin position="1"/>
        <end position="26"/>
    </location>
</feature>
<dbReference type="SUPFAM" id="SSF53300">
    <property type="entry name" value="vWA-like"/>
    <property type="match status" value="1"/>
</dbReference>
<dbReference type="EMBL" id="JACHJN010000011">
    <property type="protein sequence ID" value="MBB5959578.1"/>
    <property type="molecule type" value="Genomic_DNA"/>
</dbReference>
<dbReference type="SMART" id="SM00327">
    <property type="entry name" value="VWA"/>
    <property type="match status" value="1"/>
</dbReference>
<evidence type="ECO:0000259" key="4">
    <source>
        <dbReference type="PROSITE" id="PS50234"/>
    </source>
</evidence>
<comment type="caution">
    <text evidence="5">The sequence shown here is derived from an EMBL/GenBank/DDBJ whole genome shotgun (WGS) entry which is preliminary data.</text>
</comment>
<feature type="transmembrane region" description="Helical" evidence="2">
    <location>
        <begin position="585"/>
        <end position="608"/>
    </location>
</feature>
<dbReference type="Proteomes" id="UP000547510">
    <property type="component" value="Unassembled WGS sequence"/>
</dbReference>
<dbReference type="InterPro" id="IPR002035">
    <property type="entry name" value="VWF_A"/>
</dbReference>
<feature type="chain" id="PRO_5032324259" description="VWFA domain-containing protein" evidence="3">
    <location>
        <begin position="27"/>
        <end position="728"/>
    </location>
</feature>
<evidence type="ECO:0000256" key="3">
    <source>
        <dbReference type="SAM" id="SignalP"/>
    </source>
</evidence>
<evidence type="ECO:0000313" key="5">
    <source>
        <dbReference type="EMBL" id="MBB5959578.1"/>
    </source>
</evidence>
<dbReference type="InterPro" id="IPR036465">
    <property type="entry name" value="vWFA_dom_sf"/>
</dbReference>
<accession>A0A841CTW5</accession>
<dbReference type="PROSITE" id="PS50234">
    <property type="entry name" value="VWFA"/>
    <property type="match status" value="1"/>
</dbReference>
<gene>
    <name evidence="5" type="ORF">FHS29_006199</name>
</gene>
<protein>
    <recommendedName>
        <fullName evidence="4">VWFA domain-containing protein</fullName>
    </recommendedName>
</protein>
<proteinExistence type="predicted"/>
<feature type="region of interest" description="Disordered" evidence="1">
    <location>
        <begin position="415"/>
        <end position="437"/>
    </location>
</feature>
<dbReference type="AlphaFoldDB" id="A0A841CTW5"/>
<keyword evidence="2" id="KW-1133">Transmembrane helix</keyword>
<dbReference type="NCBIfam" id="NF041940">
    <property type="entry name" value="choice_anch_X"/>
    <property type="match status" value="1"/>
</dbReference>
<feature type="domain" description="VWFA" evidence="4">
    <location>
        <begin position="35"/>
        <end position="245"/>
    </location>
</feature>
<sequence length="728" mass="75829">MATRSIPLAVVALGLSLLVPASGASAAEPEVQPVHIVVLVDQSGSISPEDMAREKEAAGLIAQAEFSPRSTVAIIGFGSDSGGVPPVDVVCPPTTVAGGVERRQLTTCVEKLRIRERGKGDGTDHAEALGHALSTLPKDAGDQPKIVFLLTDGKLDVSDSERYGVGKSPDQRNAAARDVIAERLRAAQRDKVQVWPLGFGNVDAAQLEEFARSGYQGSCGTATPTPRATIVNGSADVDDAIFGSYSAARCAAGSKVEKHTLPANGTTEATVDIPAIATDGSIIVIKHDPRVGVEFVRPNDEVAPKEGSAGGSRYQGSGQDGAVESLRIVDPEPGRWKVRIRSADGVPEQSVSTAVTWQGAVQAFIEPDSSSLSAGQPVKVSVRMRTRRGPVVDAGLVQGLSFRAEVAGEGFQAEIPLTDDGTGSDPTAGDGTFTGSTTIPAGVTGSLRFTGHVTGIGISGDHPVANATVAVGPAPVRAAAVMPNIHDEVAPGGSVTRRVTVTNSTGAPKRVRVRLVQEDGHPITVAGAVHEAPAGNSGFDARLDFGGDVPEGVVVGTLVLVDDEQPSVEYERLPFVVTVDKPPPWLWIGLGTAALVLLAALGLWGLAWRRARDLHGLRIEAFYGSGNGFLPVITEHTRSVSFTVAVEKGVPVLRAAGPADPERCRLRRVGRGFRLDAPFGEVPPFGLGQPQDIGQGLAIRVTDEAEYAGHQQHVEESAPITSAPDPYL</sequence>
<evidence type="ECO:0000313" key="6">
    <source>
        <dbReference type="Proteomes" id="UP000547510"/>
    </source>
</evidence>
<dbReference type="Gene3D" id="3.40.50.410">
    <property type="entry name" value="von Willebrand factor, type A domain"/>
    <property type="match status" value="1"/>
</dbReference>
<dbReference type="CDD" id="cd00198">
    <property type="entry name" value="vWFA"/>
    <property type="match status" value="1"/>
</dbReference>
<evidence type="ECO:0000256" key="1">
    <source>
        <dbReference type="SAM" id="MobiDB-lite"/>
    </source>
</evidence>
<keyword evidence="2" id="KW-0472">Membrane</keyword>
<dbReference type="Pfam" id="PF13519">
    <property type="entry name" value="VWA_2"/>
    <property type="match status" value="1"/>
</dbReference>
<keyword evidence="6" id="KW-1185">Reference proteome</keyword>
<keyword evidence="3" id="KW-0732">Signal</keyword>
<organism evidence="5 6">
    <name type="scientific">Saccharothrix tamanrassetensis</name>
    <dbReference type="NCBI Taxonomy" id="1051531"/>
    <lineage>
        <taxon>Bacteria</taxon>
        <taxon>Bacillati</taxon>
        <taxon>Actinomycetota</taxon>
        <taxon>Actinomycetes</taxon>
        <taxon>Pseudonocardiales</taxon>
        <taxon>Pseudonocardiaceae</taxon>
        <taxon>Saccharothrix</taxon>
    </lineage>
</organism>
<keyword evidence="2" id="KW-0812">Transmembrane</keyword>
<evidence type="ECO:0000256" key="2">
    <source>
        <dbReference type="SAM" id="Phobius"/>
    </source>
</evidence>
<feature type="region of interest" description="Disordered" evidence="1">
    <location>
        <begin position="708"/>
        <end position="728"/>
    </location>
</feature>
<dbReference type="RefSeq" id="WP_184696579.1">
    <property type="nucleotide sequence ID" value="NZ_JACHJN010000011.1"/>
</dbReference>
<reference evidence="5 6" key="1">
    <citation type="submission" date="2020-08" db="EMBL/GenBank/DDBJ databases">
        <title>Genomic Encyclopedia of Type Strains, Phase III (KMG-III): the genomes of soil and plant-associated and newly described type strains.</title>
        <authorList>
            <person name="Whitman W."/>
        </authorList>
    </citation>
    <scope>NUCLEOTIDE SEQUENCE [LARGE SCALE GENOMIC DNA]</scope>
    <source>
        <strain evidence="5 6">CECT 8640</strain>
    </source>
</reference>